<sequence>MERVSVLAKYIPLEAAQIIAQWIVDSPCQFTISRSRKSKFGDYRPPYGGKGHRISINNNLNQYAFLITSVHEFAHLKTWKEHKNKFKPHSLVWKNNFKELMQPFFALEIFPTDIKEAVSAYLSNPSASSCTDLNLYRALQRYDTVKDGHIVLEHLPQDRLFALSSGRVFEKGPKLRKRYRCVEKPSGKVYLFNPLAEVKMLS</sequence>
<accession>A0A4R1LVA6</accession>
<keyword evidence="2" id="KW-1185">Reference proteome</keyword>
<proteinExistence type="predicted"/>
<name>A0A4R1LVA6_9SPHI</name>
<evidence type="ECO:0000313" key="1">
    <source>
        <dbReference type="EMBL" id="TCK83308.1"/>
    </source>
</evidence>
<reference evidence="1 2" key="1">
    <citation type="submission" date="2019-03" db="EMBL/GenBank/DDBJ databases">
        <title>Genomic Encyclopedia of Archaeal and Bacterial Type Strains, Phase II (KMG-II): from individual species to whole genera.</title>
        <authorList>
            <person name="Goeker M."/>
        </authorList>
    </citation>
    <scope>NUCLEOTIDE SEQUENCE [LARGE SCALE GENOMIC DNA]</scope>
    <source>
        <strain evidence="1 2">DSM 22554</strain>
    </source>
</reference>
<gene>
    <name evidence="1" type="ORF">C8N28_1904</name>
</gene>
<dbReference type="RefSeq" id="WP_132224182.1">
    <property type="nucleotide sequence ID" value="NZ_SMGO01000002.1"/>
</dbReference>
<protein>
    <recommendedName>
        <fullName evidence="3">SprT-like family protein</fullName>
    </recommendedName>
</protein>
<dbReference type="AlphaFoldDB" id="A0A4R1LVA6"/>
<evidence type="ECO:0008006" key="3">
    <source>
        <dbReference type="Google" id="ProtNLM"/>
    </source>
</evidence>
<organism evidence="1 2">
    <name type="scientific">Albibacterium bauzanense</name>
    <dbReference type="NCBI Taxonomy" id="653929"/>
    <lineage>
        <taxon>Bacteria</taxon>
        <taxon>Pseudomonadati</taxon>
        <taxon>Bacteroidota</taxon>
        <taxon>Sphingobacteriia</taxon>
        <taxon>Sphingobacteriales</taxon>
        <taxon>Sphingobacteriaceae</taxon>
        <taxon>Albibacterium</taxon>
    </lineage>
</organism>
<dbReference type="Proteomes" id="UP000294616">
    <property type="component" value="Unassembled WGS sequence"/>
</dbReference>
<dbReference type="OrthoDB" id="267364at2"/>
<comment type="caution">
    <text evidence="1">The sequence shown here is derived from an EMBL/GenBank/DDBJ whole genome shotgun (WGS) entry which is preliminary data.</text>
</comment>
<evidence type="ECO:0000313" key="2">
    <source>
        <dbReference type="Proteomes" id="UP000294616"/>
    </source>
</evidence>
<dbReference type="EMBL" id="SMGO01000002">
    <property type="protein sequence ID" value="TCK83308.1"/>
    <property type="molecule type" value="Genomic_DNA"/>
</dbReference>